<keyword evidence="4" id="KW-1185">Reference proteome</keyword>
<name>A0A2Z2NV61_9GAMM</name>
<accession>A0A2Z2NV61</accession>
<dbReference type="PANTHER" id="PTHR42852:SF17">
    <property type="entry name" value="THIOREDOXIN-LIKE PROTEIN HI_1115"/>
    <property type="match status" value="1"/>
</dbReference>
<dbReference type="InterPro" id="IPR000866">
    <property type="entry name" value="AhpC/TSA"/>
</dbReference>
<dbReference type="PANTHER" id="PTHR42852">
    <property type="entry name" value="THIOL:DISULFIDE INTERCHANGE PROTEIN DSBE"/>
    <property type="match status" value="1"/>
</dbReference>
<dbReference type="InterPro" id="IPR050553">
    <property type="entry name" value="Thioredoxin_ResA/DsbE_sf"/>
</dbReference>
<sequence length="169" mass="18491">MGKRLLACLVGGSLLFGAGLAQSFQLQDMESSRVNLNDYVGDGRWTLVMFWSTDCIPCEQQKPMIEAFHHDHQASDARVVGIALDGMEAEAEIQKLIDRHNPSYPNLVVFTDVFHRQYKELTGKDFRATPTYLLYDPSGNLAGARTGMIERAALEAVVAGPVADTSAGS</sequence>
<dbReference type="GO" id="GO:0016209">
    <property type="term" value="F:antioxidant activity"/>
    <property type="evidence" value="ECO:0007669"/>
    <property type="project" value="InterPro"/>
</dbReference>
<proteinExistence type="predicted"/>
<dbReference type="Proteomes" id="UP000250079">
    <property type="component" value="Chromosome"/>
</dbReference>
<evidence type="ECO:0000313" key="4">
    <source>
        <dbReference type="Proteomes" id="UP000250079"/>
    </source>
</evidence>
<dbReference type="InterPro" id="IPR013766">
    <property type="entry name" value="Thioredoxin_domain"/>
</dbReference>
<evidence type="ECO:0000256" key="1">
    <source>
        <dbReference type="SAM" id="SignalP"/>
    </source>
</evidence>
<dbReference type="Gene3D" id="3.40.30.10">
    <property type="entry name" value="Glutaredoxin"/>
    <property type="match status" value="1"/>
</dbReference>
<evidence type="ECO:0000259" key="2">
    <source>
        <dbReference type="PROSITE" id="PS51352"/>
    </source>
</evidence>
<dbReference type="InterPro" id="IPR036249">
    <property type="entry name" value="Thioredoxin-like_sf"/>
</dbReference>
<dbReference type="GO" id="GO:0016491">
    <property type="term" value="F:oxidoreductase activity"/>
    <property type="evidence" value="ECO:0007669"/>
    <property type="project" value="InterPro"/>
</dbReference>
<feature type="domain" description="Thioredoxin" evidence="2">
    <location>
        <begin position="15"/>
        <end position="159"/>
    </location>
</feature>
<gene>
    <name evidence="3" type="primary">resA_3</name>
    <name evidence="3" type="ORF">IMCC3135_21590</name>
</gene>
<organism evidence="3 4">
    <name type="scientific">Granulosicoccus antarcticus IMCC3135</name>
    <dbReference type="NCBI Taxonomy" id="1192854"/>
    <lineage>
        <taxon>Bacteria</taxon>
        <taxon>Pseudomonadati</taxon>
        <taxon>Pseudomonadota</taxon>
        <taxon>Gammaproteobacteria</taxon>
        <taxon>Chromatiales</taxon>
        <taxon>Granulosicoccaceae</taxon>
        <taxon>Granulosicoccus</taxon>
    </lineage>
</organism>
<dbReference type="AlphaFoldDB" id="A0A2Z2NV61"/>
<protein>
    <submittedName>
        <fullName evidence="3">Thiol-disulfide oxidoreductase ResA</fullName>
    </submittedName>
</protein>
<dbReference type="CDD" id="cd02966">
    <property type="entry name" value="TlpA_like_family"/>
    <property type="match status" value="1"/>
</dbReference>
<feature type="signal peptide" evidence="1">
    <location>
        <begin position="1"/>
        <end position="23"/>
    </location>
</feature>
<dbReference type="EMBL" id="CP018632">
    <property type="protein sequence ID" value="ASJ74395.1"/>
    <property type="molecule type" value="Genomic_DNA"/>
</dbReference>
<keyword evidence="1" id="KW-0732">Signal</keyword>
<dbReference type="PROSITE" id="PS51352">
    <property type="entry name" value="THIOREDOXIN_2"/>
    <property type="match status" value="1"/>
</dbReference>
<feature type="chain" id="PRO_5016321886" evidence="1">
    <location>
        <begin position="24"/>
        <end position="169"/>
    </location>
</feature>
<dbReference type="SUPFAM" id="SSF52833">
    <property type="entry name" value="Thioredoxin-like"/>
    <property type="match status" value="1"/>
</dbReference>
<evidence type="ECO:0000313" key="3">
    <source>
        <dbReference type="EMBL" id="ASJ74395.1"/>
    </source>
</evidence>
<dbReference type="Pfam" id="PF00578">
    <property type="entry name" value="AhpC-TSA"/>
    <property type="match status" value="1"/>
</dbReference>
<dbReference type="KEGG" id="gai:IMCC3135_21590"/>
<reference evidence="3 4" key="1">
    <citation type="submission" date="2016-12" db="EMBL/GenBank/DDBJ databases">
        <authorList>
            <person name="Song W.-J."/>
            <person name="Kurnit D.M."/>
        </authorList>
    </citation>
    <scope>NUCLEOTIDE SEQUENCE [LARGE SCALE GENOMIC DNA]</scope>
    <source>
        <strain evidence="3 4">IMCC3135</strain>
    </source>
</reference>